<keyword evidence="11" id="KW-1185">Reference proteome</keyword>
<dbReference type="RefSeq" id="WP_378093018.1">
    <property type="nucleotide sequence ID" value="NZ_JBHSEP010000002.1"/>
</dbReference>
<dbReference type="NCBIfam" id="NF002652">
    <property type="entry name" value="PRK02318.2-5"/>
    <property type="match status" value="1"/>
</dbReference>
<evidence type="ECO:0000313" key="10">
    <source>
        <dbReference type="EMBL" id="MFC4597631.1"/>
    </source>
</evidence>
<sequence length="391" mass="43635">MKAVQFGAGNIGRGFIGLMLSRSGYEVCFAARNGNQVKALQQKKRYKVTFAGEPKQSIWVDGVTGVNLKDRDAVIRKVAEADVVTTAVGASALPEIAEPIARGIEARLASDPRPLLVMACENALSGSALLRRWVMHHLAPQWQPLAESLILFPNTAVDRIVPPQQHADPLAVQVEPYCEWIIERVPLIDRFPAIEGARYVDSLEPFIERKLFTVNTGHSVAAYYGYRQGYRTIQEAMQDADLRRSVERALDETSRLLIAKHGFPPGEHRHYVRKTLRRFENSAIVDKIVRVGRSPLRKLSRNERFVRPALQAHDNGIPVPHLASAIASALLYDDDGDLEAVILQTSIRQRGAGHVIRKHMGIPDTHALHQEILSRYERLKAKASVPSARVR</sequence>
<dbReference type="HAMAP" id="MF_00196">
    <property type="entry name" value="Mannitol_dehydrog"/>
    <property type="match status" value="1"/>
</dbReference>
<gene>
    <name evidence="7" type="primary">mtlD</name>
    <name evidence="10" type="ORF">ACFO3S_05225</name>
</gene>
<feature type="domain" description="Mannitol dehydrogenase C-terminal" evidence="9">
    <location>
        <begin position="203"/>
        <end position="375"/>
    </location>
</feature>
<evidence type="ECO:0000256" key="6">
    <source>
        <dbReference type="ARBA" id="ARBA00048615"/>
    </source>
</evidence>
<evidence type="ECO:0000256" key="1">
    <source>
        <dbReference type="ARBA" id="ARBA00006541"/>
    </source>
</evidence>
<dbReference type="InterPro" id="IPR008927">
    <property type="entry name" value="6-PGluconate_DH-like_C_sf"/>
</dbReference>
<evidence type="ECO:0000259" key="8">
    <source>
        <dbReference type="Pfam" id="PF01232"/>
    </source>
</evidence>
<dbReference type="Pfam" id="PF01232">
    <property type="entry name" value="Mannitol_dh"/>
    <property type="match status" value="1"/>
</dbReference>
<dbReference type="InterPro" id="IPR023028">
    <property type="entry name" value="Mannitol_1_phos_5_DH"/>
</dbReference>
<feature type="binding site" evidence="7">
    <location>
        <begin position="3"/>
        <end position="14"/>
    </location>
    <ligand>
        <name>NAD(+)</name>
        <dbReference type="ChEBI" id="CHEBI:57540"/>
    </ligand>
</feature>
<accession>A0ABV9FA73</accession>
<reference evidence="11" key="1">
    <citation type="journal article" date="2019" name="Int. J. Syst. Evol. Microbiol.">
        <title>The Global Catalogue of Microorganisms (GCM) 10K type strain sequencing project: providing services to taxonomists for standard genome sequencing and annotation.</title>
        <authorList>
            <consortium name="The Broad Institute Genomics Platform"/>
            <consortium name="The Broad Institute Genome Sequencing Center for Infectious Disease"/>
            <person name="Wu L."/>
            <person name="Ma J."/>
        </authorList>
    </citation>
    <scope>NUCLEOTIDE SEQUENCE [LARGE SCALE GENOMIC DNA]</scope>
    <source>
        <strain evidence="11">CCUG 49571</strain>
    </source>
</reference>
<dbReference type="EMBL" id="JBHSEP010000002">
    <property type="protein sequence ID" value="MFC4597631.1"/>
    <property type="molecule type" value="Genomic_DNA"/>
</dbReference>
<dbReference type="Pfam" id="PF08125">
    <property type="entry name" value="Mannitol_dh_C"/>
    <property type="match status" value="1"/>
</dbReference>
<keyword evidence="5 7" id="KW-0520">NAD</keyword>
<dbReference type="InterPro" id="IPR023027">
    <property type="entry name" value="Mannitol_DH_CS"/>
</dbReference>
<comment type="similarity">
    <text evidence="1 7">Belongs to the mannitol dehydrogenase family.</text>
</comment>
<dbReference type="InterPro" id="IPR013131">
    <property type="entry name" value="Mannitol_DH_N"/>
</dbReference>
<dbReference type="PRINTS" id="PR00084">
    <property type="entry name" value="MTLDHDRGNASE"/>
</dbReference>
<dbReference type="Proteomes" id="UP001596028">
    <property type="component" value="Unassembled WGS sequence"/>
</dbReference>
<comment type="catalytic activity">
    <reaction evidence="6 7">
        <text>D-mannitol 1-phosphate + NAD(+) = beta-D-fructose 6-phosphate + NADH + H(+)</text>
        <dbReference type="Rhea" id="RHEA:19661"/>
        <dbReference type="ChEBI" id="CHEBI:15378"/>
        <dbReference type="ChEBI" id="CHEBI:57540"/>
        <dbReference type="ChEBI" id="CHEBI:57634"/>
        <dbReference type="ChEBI" id="CHEBI:57945"/>
        <dbReference type="ChEBI" id="CHEBI:61381"/>
        <dbReference type="EC" id="1.1.1.17"/>
    </reaction>
</comment>
<evidence type="ECO:0000256" key="4">
    <source>
        <dbReference type="ARBA" id="ARBA00023002"/>
    </source>
</evidence>
<evidence type="ECO:0000256" key="5">
    <source>
        <dbReference type="ARBA" id="ARBA00023027"/>
    </source>
</evidence>
<proteinExistence type="inferred from homology"/>
<evidence type="ECO:0000256" key="3">
    <source>
        <dbReference type="ARBA" id="ARBA00016219"/>
    </source>
</evidence>
<dbReference type="Gene3D" id="1.10.1040.10">
    <property type="entry name" value="N-(1-d-carboxylethyl)-l-norvaline Dehydrogenase, domain 2"/>
    <property type="match status" value="1"/>
</dbReference>
<evidence type="ECO:0000313" key="11">
    <source>
        <dbReference type="Proteomes" id="UP001596028"/>
    </source>
</evidence>
<dbReference type="InterPro" id="IPR036291">
    <property type="entry name" value="NAD(P)-bd_dom_sf"/>
</dbReference>
<evidence type="ECO:0000256" key="7">
    <source>
        <dbReference type="HAMAP-Rule" id="MF_00196"/>
    </source>
</evidence>
<dbReference type="InterPro" id="IPR013328">
    <property type="entry name" value="6PGD_dom2"/>
</dbReference>
<dbReference type="EC" id="1.1.1.17" evidence="2 7"/>
<dbReference type="SUPFAM" id="SSF51735">
    <property type="entry name" value="NAD(P)-binding Rossmann-fold domains"/>
    <property type="match status" value="1"/>
</dbReference>
<evidence type="ECO:0000259" key="9">
    <source>
        <dbReference type="Pfam" id="PF08125"/>
    </source>
</evidence>
<evidence type="ECO:0000256" key="2">
    <source>
        <dbReference type="ARBA" id="ARBA00012939"/>
    </source>
</evidence>
<dbReference type="InterPro" id="IPR013118">
    <property type="entry name" value="Mannitol_DH_C"/>
</dbReference>
<name>A0ABV9FA73_9BACL</name>
<dbReference type="PROSITE" id="PS00974">
    <property type="entry name" value="MANNITOL_DHGENASE"/>
    <property type="match status" value="1"/>
</dbReference>
<organism evidence="10 11">
    <name type="scientific">Cohnella hongkongensis</name>
    <dbReference type="NCBI Taxonomy" id="178337"/>
    <lineage>
        <taxon>Bacteria</taxon>
        <taxon>Bacillati</taxon>
        <taxon>Bacillota</taxon>
        <taxon>Bacilli</taxon>
        <taxon>Bacillales</taxon>
        <taxon>Paenibacillaceae</taxon>
        <taxon>Cohnella</taxon>
    </lineage>
</organism>
<protein>
    <recommendedName>
        <fullName evidence="3 7">Mannitol-1-phosphate 5-dehydrogenase</fullName>
        <ecNumber evidence="2 7">1.1.1.17</ecNumber>
    </recommendedName>
</protein>
<dbReference type="PANTHER" id="PTHR30524">
    <property type="entry name" value="MANNITOL-1-PHOSPHATE 5-DEHYDROGENASE"/>
    <property type="match status" value="1"/>
</dbReference>
<dbReference type="InterPro" id="IPR000669">
    <property type="entry name" value="Mannitol_DH"/>
</dbReference>
<dbReference type="NCBIfam" id="NF002647">
    <property type="entry name" value="PRK02318.1-3"/>
    <property type="match status" value="1"/>
</dbReference>
<dbReference type="Gene3D" id="3.40.50.720">
    <property type="entry name" value="NAD(P)-binding Rossmann-like Domain"/>
    <property type="match status" value="1"/>
</dbReference>
<comment type="caution">
    <text evidence="10">The sequence shown here is derived from an EMBL/GenBank/DDBJ whole genome shotgun (WGS) entry which is preliminary data.</text>
</comment>
<dbReference type="SUPFAM" id="SSF48179">
    <property type="entry name" value="6-phosphogluconate dehydrogenase C-terminal domain-like"/>
    <property type="match status" value="1"/>
</dbReference>
<feature type="domain" description="Mannitol dehydrogenase N-terminal" evidence="8">
    <location>
        <begin position="1"/>
        <end position="195"/>
    </location>
</feature>
<dbReference type="PANTHER" id="PTHR30524:SF0">
    <property type="entry name" value="ALTRONATE OXIDOREDUCTASE-RELATED"/>
    <property type="match status" value="1"/>
</dbReference>
<dbReference type="GO" id="GO:0008926">
    <property type="term" value="F:mannitol-1-phosphate 5-dehydrogenase activity"/>
    <property type="evidence" value="ECO:0007669"/>
    <property type="project" value="UniProtKB-EC"/>
</dbReference>
<keyword evidence="4 7" id="KW-0560">Oxidoreductase</keyword>